<dbReference type="EMBL" id="JBHRSS010000003">
    <property type="protein sequence ID" value="MFC3103324.1"/>
    <property type="molecule type" value="Genomic_DNA"/>
</dbReference>
<keyword evidence="2 9" id="KW-0813">Transport</keyword>
<protein>
    <recommendedName>
        <fullName evidence="9">TRAP transporter small permease protein</fullName>
    </recommendedName>
</protein>
<feature type="transmembrane region" description="Helical" evidence="9">
    <location>
        <begin position="47"/>
        <end position="66"/>
    </location>
</feature>
<comment type="function">
    <text evidence="9">Part of the tripartite ATP-independent periplasmic (TRAP) transport system.</text>
</comment>
<name>A0ABV7EKU5_9GAMM</name>
<dbReference type="PANTHER" id="PTHR35011:SF10">
    <property type="entry name" value="TRAP TRANSPORTER SMALL PERMEASE PROTEIN"/>
    <property type="match status" value="1"/>
</dbReference>
<feature type="domain" description="Tripartite ATP-independent periplasmic transporters DctQ component" evidence="10">
    <location>
        <begin position="23"/>
        <end position="155"/>
    </location>
</feature>
<dbReference type="RefSeq" id="WP_380687245.1">
    <property type="nucleotide sequence ID" value="NZ_JBHRSS010000003.1"/>
</dbReference>
<evidence type="ECO:0000313" key="12">
    <source>
        <dbReference type="Proteomes" id="UP001595462"/>
    </source>
</evidence>
<reference evidence="12" key="1">
    <citation type="journal article" date="2019" name="Int. J. Syst. Evol. Microbiol.">
        <title>The Global Catalogue of Microorganisms (GCM) 10K type strain sequencing project: providing services to taxonomists for standard genome sequencing and annotation.</title>
        <authorList>
            <consortium name="The Broad Institute Genomics Platform"/>
            <consortium name="The Broad Institute Genome Sequencing Center for Infectious Disease"/>
            <person name="Wu L."/>
            <person name="Ma J."/>
        </authorList>
    </citation>
    <scope>NUCLEOTIDE SEQUENCE [LARGE SCALE GENOMIC DNA]</scope>
    <source>
        <strain evidence="12">KCTC 52640</strain>
    </source>
</reference>
<evidence type="ECO:0000256" key="1">
    <source>
        <dbReference type="ARBA" id="ARBA00004429"/>
    </source>
</evidence>
<keyword evidence="4 9" id="KW-0997">Cell inner membrane</keyword>
<sequence length="177" mass="19366">MSALLSLLARLAGLIASIAIVLMMLHVTTEVVLRVGFRAPASGTIEIVSYFYMVAAVFLGIFVAAWQNAHIRVDVIANLFSRPLQRVTDLLAELITVVFFAFFAWGLARTALQKTHQHEAVDAVFAHLTVWPTRWVAVVGLVLALCAASWRLARMLAGADTRDAVSDFVVDDDEAVK</sequence>
<evidence type="ECO:0000256" key="2">
    <source>
        <dbReference type="ARBA" id="ARBA00022448"/>
    </source>
</evidence>
<dbReference type="InterPro" id="IPR007387">
    <property type="entry name" value="TRAP_DctQ"/>
</dbReference>
<feature type="transmembrane region" description="Helical" evidence="9">
    <location>
        <begin position="135"/>
        <end position="153"/>
    </location>
</feature>
<evidence type="ECO:0000256" key="6">
    <source>
        <dbReference type="ARBA" id="ARBA00022989"/>
    </source>
</evidence>
<keyword evidence="6 9" id="KW-1133">Transmembrane helix</keyword>
<dbReference type="PANTHER" id="PTHR35011">
    <property type="entry name" value="2,3-DIKETO-L-GULONATE TRAP TRANSPORTER SMALL PERMEASE PROTEIN YIAM"/>
    <property type="match status" value="1"/>
</dbReference>
<evidence type="ECO:0000256" key="9">
    <source>
        <dbReference type="RuleBase" id="RU369079"/>
    </source>
</evidence>
<feature type="transmembrane region" description="Helical" evidence="9">
    <location>
        <begin position="7"/>
        <end position="27"/>
    </location>
</feature>
<keyword evidence="7 9" id="KW-0472">Membrane</keyword>
<evidence type="ECO:0000259" key="10">
    <source>
        <dbReference type="Pfam" id="PF04290"/>
    </source>
</evidence>
<dbReference type="Pfam" id="PF04290">
    <property type="entry name" value="DctQ"/>
    <property type="match status" value="1"/>
</dbReference>
<evidence type="ECO:0000256" key="7">
    <source>
        <dbReference type="ARBA" id="ARBA00023136"/>
    </source>
</evidence>
<keyword evidence="3" id="KW-1003">Cell membrane</keyword>
<dbReference type="InterPro" id="IPR055348">
    <property type="entry name" value="DctQ"/>
</dbReference>
<comment type="subcellular location">
    <subcellularLocation>
        <location evidence="1 9">Cell inner membrane</location>
        <topology evidence="1 9">Multi-pass membrane protein</topology>
    </subcellularLocation>
</comment>
<evidence type="ECO:0000256" key="3">
    <source>
        <dbReference type="ARBA" id="ARBA00022475"/>
    </source>
</evidence>
<comment type="subunit">
    <text evidence="9">The complex comprises the extracytoplasmic solute receptor protein and the two transmembrane proteins.</text>
</comment>
<organism evidence="11 12">
    <name type="scientific">Salinisphaera aquimarina</name>
    <dbReference type="NCBI Taxonomy" id="2094031"/>
    <lineage>
        <taxon>Bacteria</taxon>
        <taxon>Pseudomonadati</taxon>
        <taxon>Pseudomonadota</taxon>
        <taxon>Gammaproteobacteria</taxon>
        <taxon>Salinisphaerales</taxon>
        <taxon>Salinisphaeraceae</taxon>
        <taxon>Salinisphaera</taxon>
    </lineage>
</organism>
<evidence type="ECO:0000256" key="4">
    <source>
        <dbReference type="ARBA" id="ARBA00022519"/>
    </source>
</evidence>
<evidence type="ECO:0000256" key="8">
    <source>
        <dbReference type="ARBA" id="ARBA00038436"/>
    </source>
</evidence>
<evidence type="ECO:0000256" key="5">
    <source>
        <dbReference type="ARBA" id="ARBA00022692"/>
    </source>
</evidence>
<dbReference type="Proteomes" id="UP001595462">
    <property type="component" value="Unassembled WGS sequence"/>
</dbReference>
<comment type="similarity">
    <text evidence="8 9">Belongs to the TRAP transporter small permease family.</text>
</comment>
<feature type="transmembrane region" description="Helical" evidence="9">
    <location>
        <begin position="87"/>
        <end position="108"/>
    </location>
</feature>
<proteinExistence type="inferred from homology"/>
<evidence type="ECO:0000313" key="11">
    <source>
        <dbReference type="EMBL" id="MFC3103324.1"/>
    </source>
</evidence>
<comment type="caution">
    <text evidence="11">The sequence shown here is derived from an EMBL/GenBank/DDBJ whole genome shotgun (WGS) entry which is preliminary data.</text>
</comment>
<keyword evidence="5 9" id="KW-0812">Transmembrane</keyword>
<accession>A0ABV7EKU5</accession>
<keyword evidence="12" id="KW-1185">Reference proteome</keyword>
<gene>
    <name evidence="11" type="ORF">ACFOSU_05395</name>
</gene>